<accession>G9NCA6</accession>
<organism evidence="2 3">
    <name type="scientific">Hypocrea virens (strain Gv29-8 / FGSC 10586)</name>
    <name type="common">Gliocladium virens</name>
    <name type="synonym">Trichoderma virens</name>
    <dbReference type="NCBI Taxonomy" id="413071"/>
    <lineage>
        <taxon>Eukaryota</taxon>
        <taxon>Fungi</taxon>
        <taxon>Dikarya</taxon>
        <taxon>Ascomycota</taxon>
        <taxon>Pezizomycotina</taxon>
        <taxon>Sordariomycetes</taxon>
        <taxon>Hypocreomycetidae</taxon>
        <taxon>Hypocreales</taxon>
        <taxon>Hypocreaceae</taxon>
        <taxon>Trichoderma</taxon>
    </lineage>
</organism>
<feature type="region of interest" description="Disordered" evidence="1">
    <location>
        <begin position="1"/>
        <end position="27"/>
    </location>
</feature>
<dbReference type="Proteomes" id="UP000007115">
    <property type="component" value="Unassembled WGS sequence"/>
</dbReference>
<feature type="region of interest" description="Disordered" evidence="1">
    <location>
        <begin position="117"/>
        <end position="140"/>
    </location>
</feature>
<dbReference type="eggNOG" id="ENOG502SRZH">
    <property type="taxonomic scope" value="Eukaryota"/>
</dbReference>
<dbReference type="GeneID" id="25792167"/>
<feature type="region of interest" description="Disordered" evidence="1">
    <location>
        <begin position="271"/>
        <end position="340"/>
    </location>
</feature>
<dbReference type="STRING" id="413071.G9NCA6"/>
<proteinExistence type="predicted"/>
<dbReference type="RefSeq" id="XP_013949533.1">
    <property type="nucleotide sequence ID" value="XM_014094058.1"/>
</dbReference>
<feature type="compositionally biased region" description="Polar residues" evidence="1">
    <location>
        <begin position="280"/>
        <end position="296"/>
    </location>
</feature>
<name>G9NCA6_HYPVG</name>
<feature type="compositionally biased region" description="Low complexity" evidence="1">
    <location>
        <begin position="304"/>
        <end position="318"/>
    </location>
</feature>
<reference evidence="2 3" key="1">
    <citation type="journal article" date="2011" name="Genome Biol.">
        <title>Comparative genome sequence analysis underscores mycoparasitism as the ancestral life style of Trichoderma.</title>
        <authorList>
            <person name="Kubicek C.P."/>
            <person name="Herrera-Estrella A."/>
            <person name="Seidl-Seiboth V."/>
            <person name="Martinez D.A."/>
            <person name="Druzhinina I.S."/>
            <person name="Thon M."/>
            <person name="Zeilinger S."/>
            <person name="Casas-Flores S."/>
            <person name="Horwitz B.A."/>
            <person name="Mukherjee P.K."/>
            <person name="Mukherjee M."/>
            <person name="Kredics L."/>
            <person name="Alcaraz L.D."/>
            <person name="Aerts A."/>
            <person name="Antal Z."/>
            <person name="Atanasova L."/>
            <person name="Cervantes-Badillo M.G."/>
            <person name="Challacombe J."/>
            <person name="Chertkov O."/>
            <person name="McCluskey K."/>
            <person name="Coulpier F."/>
            <person name="Deshpande N."/>
            <person name="von Doehren H."/>
            <person name="Ebbole D.J."/>
            <person name="Esquivel-Naranjo E.U."/>
            <person name="Fekete E."/>
            <person name="Flipphi M."/>
            <person name="Glaser F."/>
            <person name="Gomez-Rodriguez E.Y."/>
            <person name="Gruber S."/>
            <person name="Han C."/>
            <person name="Henrissat B."/>
            <person name="Hermosa R."/>
            <person name="Hernandez-Onate M."/>
            <person name="Karaffa L."/>
            <person name="Kosti I."/>
            <person name="Le Crom S."/>
            <person name="Lindquist E."/>
            <person name="Lucas S."/>
            <person name="Luebeck M."/>
            <person name="Luebeck P.S."/>
            <person name="Margeot A."/>
            <person name="Metz B."/>
            <person name="Misra M."/>
            <person name="Nevalainen H."/>
            <person name="Omann M."/>
            <person name="Packer N."/>
            <person name="Perrone G."/>
            <person name="Uresti-Rivera E.E."/>
            <person name="Salamov A."/>
            <person name="Schmoll M."/>
            <person name="Seiboth B."/>
            <person name="Shapiro H."/>
            <person name="Sukno S."/>
            <person name="Tamayo-Ramos J.A."/>
            <person name="Tisch D."/>
            <person name="Wiest A."/>
            <person name="Wilkinson H.H."/>
            <person name="Zhang M."/>
            <person name="Coutinho P.M."/>
            <person name="Kenerley C.M."/>
            <person name="Monte E."/>
            <person name="Baker S.E."/>
            <person name="Grigoriev I.V."/>
        </authorList>
    </citation>
    <scope>NUCLEOTIDE SEQUENCE [LARGE SCALE GENOMIC DNA]</scope>
    <source>
        <strain evidence="3">Gv29-8 / FGSC 10586</strain>
    </source>
</reference>
<dbReference type="OrthoDB" id="3439209at2759"/>
<feature type="compositionally biased region" description="Acidic residues" evidence="1">
    <location>
        <begin position="548"/>
        <end position="563"/>
    </location>
</feature>
<comment type="caution">
    <text evidence="2">The sequence shown here is derived from an EMBL/GenBank/DDBJ whole genome shotgun (WGS) entry which is preliminary data.</text>
</comment>
<dbReference type="HOGENOM" id="CLU_556741_0_0_1"/>
<dbReference type="InParanoid" id="G9NCA6"/>
<dbReference type="VEuPathDB" id="FungiDB:TRIVIDRAFT_228367"/>
<feature type="compositionally biased region" description="Basic and acidic residues" evidence="1">
    <location>
        <begin position="533"/>
        <end position="547"/>
    </location>
</feature>
<sequence length="573" mass="65070">MDNQTAGSNEAGIPEAGSEEFPGGQSAWLDNGDGTAPLYHHRFDPNCEGCRQQAYDRVQQEILARPQQWANIEEHTQFYQLPQSSMNEDEVFPSLSDFEDVTYFNQPYLAQYGGQQNDYQQAQHQQHQQHQQYQQHQEQYQQPFPSLLTSAEESQPAFGLHTYVPDEAIEPLLFQQMPGAETFEQAAFQPTSFEPTAAEPVIYGPATIEPTMFQQPTGLEHAFVPSNAEPAEFNFNTLPHGGMQQPILGEPWGMTHDGGLFEPAPDEYIKREASTEESSHISQMSETTSQVQNPQNPAHYEPTGPGRVPVRAPRRLLPSNGHRQRPVHRQPEVRARRLPVLQLSSQAGSERAAKDLFLVQSRRQNISYRDIKRLGNFTEAESTLRGRYRTLTKEKKDRVRDPKWTEIDIHLLKEAVRVIGHGLHPDRAKISWMAVSRYISNHGGSYGFGYSTCHRRWSHLEATGQLDETGYDDSWVDDDDDAETLAKAEEELEERAEEDEDEDEDEESEESDEEDEGADIGDKDYEENEDAKDDCQMAEKDPKHESQSEEESNSSSSSDDDDGVPIKTEIKEE</sequence>
<evidence type="ECO:0000313" key="3">
    <source>
        <dbReference type="Proteomes" id="UP000007115"/>
    </source>
</evidence>
<gene>
    <name evidence="2" type="ORF">TRIVIDRAFT_228367</name>
</gene>
<evidence type="ECO:0000256" key="1">
    <source>
        <dbReference type="SAM" id="MobiDB-lite"/>
    </source>
</evidence>
<feature type="region of interest" description="Disordered" evidence="1">
    <location>
        <begin position="490"/>
        <end position="573"/>
    </location>
</feature>
<keyword evidence="3" id="KW-1185">Reference proteome</keyword>
<dbReference type="EMBL" id="ABDF02000092">
    <property type="protein sequence ID" value="EHK15331.1"/>
    <property type="molecule type" value="Genomic_DNA"/>
</dbReference>
<dbReference type="OMA" id="LSWMAVS"/>
<protein>
    <recommendedName>
        <fullName evidence="4">Myb-like domain-containing protein</fullName>
    </recommendedName>
</protein>
<dbReference type="AlphaFoldDB" id="G9NCA6"/>
<feature type="compositionally biased region" description="Acidic residues" evidence="1">
    <location>
        <begin position="490"/>
        <end position="532"/>
    </location>
</feature>
<evidence type="ECO:0000313" key="2">
    <source>
        <dbReference type="EMBL" id="EHK15331.1"/>
    </source>
</evidence>
<evidence type="ECO:0008006" key="4">
    <source>
        <dbReference type="Google" id="ProtNLM"/>
    </source>
</evidence>